<gene>
    <name evidence="18" type="ORF">PsYK624_056750</name>
</gene>
<evidence type="ECO:0000259" key="17">
    <source>
        <dbReference type="PROSITE" id="PS50255"/>
    </source>
</evidence>
<organism evidence="18 19">
    <name type="scientific">Phanerochaete sordida</name>
    <dbReference type="NCBI Taxonomy" id="48140"/>
    <lineage>
        <taxon>Eukaryota</taxon>
        <taxon>Fungi</taxon>
        <taxon>Dikarya</taxon>
        <taxon>Basidiomycota</taxon>
        <taxon>Agaricomycotina</taxon>
        <taxon>Agaricomycetes</taxon>
        <taxon>Polyporales</taxon>
        <taxon>Phanerochaetaceae</taxon>
        <taxon>Phanerochaete</taxon>
    </lineage>
</organism>
<dbReference type="Pfam" id="PF00487">
    <property type="entry name" value="FA_desaturase"/>
    <property type="match status" value="1"/>
</dbReference>
<evidence type="ECO:0000256" key="5">
    <source>
        <dbReference type="ARBA" id="ARBA00022692"/>
    </source>
</evidence>
<dbReference type="Gene3D" id="3.10.120.10">
    <property type="entry name" value="Cytochrome b5-like heme/steroid binding domain"/>
    <property type="match status" value="1"/>
</dbReference>
<comment type="cofactor">
    <cofactor evidence="14">
        <name>Fe(2+)</name>
        <dbReference type="ChEBI" id="CHEBI:29033"/>
    </cofactor>
    <text evidence="14">Expected to bind 2 Fe(2+) ions per subunit.</text>
</comment>
<keyword evidence="4 14" id="KW-0349">Heme</keyword>
<evidence type="ECO:0000256" key="14">
    <source>
        <dbReference type="PIRNR" id="PIRNR000345"/>
    </source>
</evidence>
<dbReference type="AlphaFoldDB" id="A0A9P3G5H1"/>
<keyword evidence="14" id="KW-0813">Transport</keyword>
<evidence type="ECO:0000256" key="1">
    <source>
        <dbReference type="ARBA" id="ARBA00004141"/>
    </source>
</evidence>
<comment type="caution">
    <text evidence="18">The sequence shown here is derived from an EMBL/GenBank/DDBJ whole genome shotgun (WGS) entry which is preliminary data.</text>
</comment>
<dbReference type="EMBL" id="BPQB01000013">
    <property type="protein sequence ID" value="GJE89572.1"/>
    <property type="molecule type" value="Genomic_DNA"/>
</dbReference>
<keyword evidence="5 15" id="KW-0812">Transmembrane</keyword>
<dbReference type="GO" id="GO:0005789">
    <property type="term" value="C:endoplasmic reticulum membrane"/>
    <property type="evidence" value="ECO:0007669"/>
    <property type="project" value="TreeGrafter"/>
</dbReference>
<keyword evidence="12 16" id="KW-0472">Membrane</keyword>
<dbReference type="GO" id="GO:0004768">
    <property type="term" value="F:stearoyl-CoA 9-desaturase activity"/>
    <property type="evidence" value="ECO:0007669"/>
    <property type="project" value="UniProtKB-UniRule"/>
</dbReference>
<dbReference type="PROSITE" id="PS00191">
    <property type="entry name" value="CYTOCHROME_B5_1"/>
    <property type="match status" value="1"/>
</dbReference>
<evidence type="ECO:0000256" key="4">
    <source>
        <dbReference type="ARBA" id="ARBA00022617"/>
    </source>
</evidence>
<evidence type="ECO:0000256" key="12">
    <source>
        <dbReference type="ARBA" id="ARBA00023136"/>
    </source>
</evidence>
<evidence type="ECO:0000256" key="10">
    <source>
        <dbReference type="ARBA" id="ARBA00023004"/>
    </source>
</evidence>
<sequence length="417" mass="47519">MPATSSSSAQPPSVLQQIWWSNAFVFLTVHAAACVGVYYHPLSSTPRATLILAVVLWQAACFSITIGYHRLYSHRSFEAGQKTRAFLAVLGTSAFQGSIKWWVLRHRLHHRYTDDPVHDPYSATRGLMWSHMGWIFFKHHYERMKTIDREDLEQDSIVRFQHQYYAVLALSTAIVFPTLLGTLWNDAMGALIWAGLVARIAVWHCTFLVNSLAHWDGLQPYSDENTSRVNLIVAVLTCGEGNHNYHAFPQDFRSDPSIFAWDPSKWIILGLQRIGFARDLRQAREEDLSCALWRMHFKTHVAPDDLITTQKTFTADVPPMTVAEIRAYVLRVQGRCILAVDNLVVDVTEYLHDHPGGDALLRKYSIKAKTFHEDQPDERVKELRDRTTAAFQGGINKHTLAAYDRLKELAVGCLVLY</sequence>
<dbReference type="InterPro" id="IPR018506">
    <property type="entry name" value="Cyt_B5_heme-BS"/>
</dbReference>
<keyword evidence="19" id="KW-1185">Reference proteome</keyword>
<keyword evidence="13 14" id="KW-0275">Fatty acid biosynthesis</keyword>
<evidence type="ECO:0000256" key="11">
    <source>
        <dbReference type="ARBA" id="ARBA00023098"/>
    </source>
</evidence>
<keyword evidence="3 14" id="KW-0444">Lipid biosynthesis</keyword>
<evidence type="ECO:0000256" key="8">
    <source>
        <dbReference type="ARBA" id="ARBA00022989"/>
    </source>
</evidence>
<dbReference type="CDD" id="cd03505">
    <property type="entry name" value="Delta9-FADS-like"/>
    <property type="match status" value="1"/>
</dbReference>
<comment type="subcellular location">
    <subcellularLocation>
        <location evidence="1">Membrane</location>
        <topology evidence="1">Multi-pass membrane protein</topology>
    </subcellularLocation>
</comment>
<dbReference type="EC" id="1.14.19.1" evidence="14"/>
<comment type="catalytic activity">
    <reaction evidence="14">
        <text>octadecanoyl-CoA + 2 Fe(II)-[cytochrome b5] + O2 + 2 H(+) = (9Z)-octadecenoyl-CoA + 2 Fe(III)-[cytochrome b5] + 2 H2O</text>
        <dbReference type="Rhea" id="RHEA:19721"/>
        <dbReference type="Rhea" id="RHEA-COMP:10438"/>
        <dbReference type="Rhea" id="RHEA-COMP:10439"/>
        <dbReference type="ChEBI" id="CHEBI:15377"/>
        <dbReference type="ChEBI" id="CHEBI:15378"/>
        <dbReference type="ChEBI" id="CHEBI:15379"/>
        <dbReference type="ChEBI" id="CHEBI:29033"/>
        <dbReference type="ChEBI" id="CHEBI:29034"/>
        <dbReference type="ChEBI" id="CHEBI:57387"/>
        <dbReference type="ChEBI" id="CHEBI:57394"/>
        <dbReference type="EC" id="1.14.19.1"/>
    </reaction>
</comment>
<evidence type="ECO:0000313" key="18">
    <source>
        <dbReference type="EMBL" id="GJE89572.1"/>
    </source>
</evidence>
<dbReference type="SUPFAM" id="SSF55856">
    <property type="entry name" value="Cytochrome b5-like heme/steroid binding domain"/>
    <property type="match status" value="1"/>
</dbReference>
<keyword evidence="6 14" id="KW-0479">Metal-binding</keyword>
<evidence type="ECO:0000256" key="7">
    <source>
        <dbReference type="ARBA" id="ARBA00022832"/>
    </source>
</evidence>
<feature type="transmembrane region" description="Helical" evidence="16">
    <location>
        <begin position="164"/>
        <end position="184"/>
    </location>
</feature>
<evidence type="ECO:0000256" key="2">
    <source>
        <dbReference type="ARBA" id="ARBA00009295"/>
    </source>
</evidence>
<evidence type="ECO:0000256" key="13">
    <source>
        <dbReference type="ARBA" id="ARBA00023160"/>
    </source>
</evidence>
<evidence type="ECO:0000256" key="15">
    <source>
        <dbReference type="RuleBase" id="RU000581"/>
    </source>
</evidence>
<dbReference type="InterPro" id="IPR015876">
    <property type="entry name" value="Acyl-CoA_DS"/>
</dbReference>
<feature type="transmembrane region" description="Helical" evidence="16">
    <location>
        <begin position="50"/>
        <end position="71"/>
    </location>
</feature>
<keyword evidence="7 14" id="KW-0276">Fatty acid metabolism</keyword>
<dbReference type="GO" id="GO:0006636">
    <property type="term" value="P:unsaturated fatty acid biosynthetic process"/>
    <property type="evidence" value="ECO:0007669"/>
    <property type="project" value="UniProtKB-UniRule"/>
</dbReference>
<dbReference type="GO" id="GO:0020037">
    <property type="term" value="F:heme binding"/>
    <property type="evidence" value="ECO:0007669"/>
    <property type="project" value="InterPro"/>
</dbReference>
<dbReference type="InterPro" id="IPR001199">
    <property type="entry name" value="Cyt_B5-like_heme/steroid-bd"/>
</dbReference>
<dbReference type="OrthoDB" id="10260134at2759"/>
<dbReference type="InterPro" id="IPR036400">
    <property type="entry name" value="Cyt_B5-like_heme/steroid_sf"/>
</dbReference>
<keyword evidence="14" id="KW-0249">Electron transport</keyword>
<dbReference type="GO" id="GO:0005506">
    <property type="term" value="F:iron ion binding"/>
    <property type="evidence" value="ECO:0007669"/>
    <property type="project" value="TreeGrafter"/>
</dbReference>
<feature type="transmembrane region" description="Helical" evidence="16">
    <location>
        <begin position="18"/>
        <end position="38"/>
    </location>
</feature>
<dbReference type="InterPro" id="IPR009160">
    <property type="entry name" value="Acyl-CoA_deSatase_haem/ster-bd"/>
</dbReference>
<keyword evidence="9 14" id="KW-0560">Oxidoreductase</keyword>
<comment type="function">
    <text evidence="14">Stearoyl-CoA desaturase that utilizes O(2) and electrons from reduced cytochrome b5 to introduce the first double bond into saturated fatty acyl-CoA substrates.</text>
</comment>
<evidence type="ECO:0000256" key="6">
    <source>
        <dbReference type="ARBA" id="ARBA00022723"/>
    </source>
</evidence>
<dbReference type="PROSITE" id="PS50255">
    <property type="entry name" value="CYTOCHROME_B5_2"/>
    <property type="match status" value="1"/>
</dbReference>
<dbReference type="PANTHER" id="PTHR11351">
    <property type="entry name" value="ACYL-COA DESATURASE"/>
    <property type="match status" value="1"/>
</dbReference>
<proteinExistence type="inferred from homology"/>
<keyword evidence="11 14" id="KW-0443">Lipid metabolism</keyword>
<name>A0A9P3G5H1_9APHY</name>
<feature type="transmembrane region" description="Helical" evidence="16">
    <location>
        <begin position="83"/>
        <end position="103"/>
    </location>
</feature>
<dbReference type="InterPro" id="IPR005804">
    <property type="entry name" value="FA_desaturase_dom"/>
</dbReference>
<evidence type="ECO:0000256" key="3">
    <source>
        <dbReference type="ARBA" id="ARBA00022516"/>
    </source>
</evidence>
<dbReference type="PIRSF" id="PIRSF000345">
    <property type="entry name" value="OLE1"/>
    <property type="match status" value="1"/>
</dbReference>
<comment type="domain">
    <text evidence="15">The histidine box domains are involved in binding the catalytic metal ions.</text>
</comment>
<comment type="similarity">
    <text evidence="2 14 15">Belongs to the fatty acid desaturase type 1 family.</text>
</comment>
<evidence type="ECO:0000256" key="9">
    <source>
        <dbReference type="ARBA" id="ARBA00023002"/>
    </source>
</evidence>
<evidence type="ECO:0000313" key="19">
    <source>
        <dbReference type="Proteomes" id="UP000703269"/>
    </source>
</evidence>
<feature type="domain" description="Cytochrome b5 heme-binding" evidence="17">
    <location>
        <begin position="317"/>
        <end position="415"/>
    </location>
</feature>
<dbReference type="Proteomes" id="UP000703269">
    <property type="component" value="Unassembled WGS sequence"/>
</dbReference>
<dbReference type="PANTHER" id="PTHR11351:SF31">
    <property type="entry name" value="DESATURASE 1, ISOFORM A-RELATED"/>
    <property type="match status" value="1"/>
</dbReference>
<reference evidence="18 19" key="1">
    <citation type="submission" date="2021-08" db="EMBL/GenBank/DDBJ databases">
        <title>Draft Genome Sequence of Phanerochaete sordida strain YK-624.</title>
        <authorList>
            <person name="Mori T."/>
            <person name="Dohra H."/>
            <person name="Suzuki T."/>
            <person name="Kawagishi H."/>
            <person name="Hirai H."/>
        </authorList>
    </citation>
    <scope>NUCLEOTIDE SEQUENCE [LARGE SCALE GENOMIC DNA]</scope>
    <source>
        <strain evidence="18 19">YK-624</strain>
    </source>
</reference>
<keyword evidence="8 16" id="KW-1133">Transmembrane helix</keyword>
<protein>
    <recommendedName>
        <fullName evidence="14">Acyl-CoA desaturase</fullName>
        <ecNumber evidence="14">1.14.19.1</ecNumber>
    </recommendedName>
</protein>
<accession>A0A9P3G5H1</accession>
<dbReference type="PRINTS" id="PR00075">
    <property type="entry name" value="FACDDSATRASE"/>
</dbReference>
<keyword evidence="10 14" id="KW-0408">Iron</keyword>
<evidence type="ECO:0000256" key="16">
    <source>
        <dbReference type="SAM" id="Phobius"/>
    </source>
</evidence>